<dbReference type="Proteomes" id="UP001165160">
    <property type="component" value="Unassembled WGS sequence"/>
</dbReference>
<dbReference type="Gene3D" id="2.30.29.30">
    <property type="entry name" value="Pleckstrin-homology domain (PH domain)/Phosphotyrosine-binding domain (PTB)"/>
    <property type="match status" value="1"/>
</dbReference>
<dbReference type="InterPro" id="IPR011993">
    <property type="entry name" value="PH-like_dom_sf"/>
</dbReference>
<evidence type="ECO:0000313" key="2">
    <source>
        <dbReference type="EMBL" id="GMH94808.1"/>
    </source>
</evidence>
<dbReference type="GO" id="GO:0005829">
    <property type="term" value="C:cytosol"/>
    <property type="evidence" value="ECO:0007669"/>
    <property type="project" value="TreeGrafter"/>
</dbReference>
<dbReference type="Gene3D" id="1.10.3520.10">
    <property type="entry name" value="Glycolipid transfer protein"/>
    <property type="match status" value="1"/>
</dbReference>
<comment type="caution">
    <text evidence="2">The sequence shown here is derived from an EMBL/GenBank/DDBJ whole genome shotgun (WGS) entry which is preliminary data.</text>
</comment>
<dbReference type="Pfam" id="PF08718">
    <property type="entry name" value="GLTP"/>
    <property type="match status" value="1"/>
</dbReference>
<dbReference type="PANTHER" id="PTHR10219:SF43">
    <property type="entry name" value="GLYCOLIPID TRANSFER PROTEIN DOMAIN-CONTAINING PROTEIN"/>
    <property type="match status" value="1"/>
</dbReference>
<sequence>MSKSHAEPLVTFCGQLYKNTGNVFNSYSSRYVVLTSTGFHWFLKPHNEGDNKDEILFGTHRGSISLTSITSVTLDSSSTILTVSSKVKKENGSEEKRQAMFKNGDGHGPKVADWCLAIKKAKNLRAASSTSSSRTRNASISGDYFSPVPTILALISSDNTSLLAVEPSFDSSTKVVTDSSVDKGVICYLSDGGKAKFDLDSGKINNNIKFSLKKSREIKTSTFIKQALIVVCVSYAAMIEYEIDLKIFTALLCLALTLTTLENRQFVYDFNFTLTESSYDDISDTVDEDLEADAAIAVCGESEHTCLHDISNKFKLAYDPQSKVIHLPKLLVAAEAFLEILRAMGPTMTLAVKDFQGNLKKGQMQMNISGGEDMKLVLVAEKASGMHKPGGMNKDPSTAAGLLWMRRSISFQLEIFKALLGKEDSLKAANATAYEKELEMFHGWLLKKIFSKVISSSPSRESFEEKLAPSVVEGNRRRIVEQDMKEFCDVLVPIVEAWRGVFKELDLEDLRKV</sequence>
<dbReference type="GO" id="GO:1902387">
    <property type="term" value="F:ceramide 1-phosphate binding"/>
    <property type="evidence" value="ECO:0007669"/>
    <property type="project" value="TreeGrafter"/>
</dbReference>
<feature type="domain" description="Glycolipid transfer protein" evidence="1">
    <location>
        <begin position="326"/>
        <end position="468"/>
    </location>
</feature>
<dbReference type="EMBL" id="BRXX01000160">
    <property type="protein sequence ID" value="GMH94808.1"/>
    <property type="molecule type" value="Genomic_DNA"/>
</dbReference>
<dbReference type="InterPro" id="IPR036497">
    <property type="entry name" value="GLTP_sf"/>
</dbReference>
<protein>
    <recommendedName>
        <fullName evidence="1">Glycolipid transfer protein domain-containing protein</fullName>
    </recommendedName>
</protein>
<proteinExistence type="predicted"/>
<evidence type="ECO:0000313" key="3">
    <source>
        <dbReference type="Proteomes" id="UP001165160"/>
    </source>
</evidence>
<dbReference type="PANTHER" id="PTHR10219">
    <property type="entry name" value="GLYCOLIPID TRANSFER PROTEIN-RELATED"/>
    <property type="match status" value="1"/>
</dbReference>
<evidence type="ECO:0000259" key="1">
    <source>
        <dbReference type="Pfam" id="PF08718"/>
    </source>
</evidence>
<dbReference type="SUPFAM" id="SSF50729">
    <property type="entry name" value="PH domain-like"/>
    <property type="match status" value="1"/>
</dbReference>
<dbReference type="GO" id="GO:0016020">
    <property type="term" value="C:membrane"/>
    <property type="evidence" value="ECO:0007669"/>
    <property type="project" value="TreeGrafter"/>
</dbReference>
<dbReference type="AlphaFoldDB" id="A0A9W7BY14"/>
<name>A0A9W7BY14_9STRA</name>
<keyword evidence="3" id="KW-1185">Reference proteome</keyword>
<reference evidence="3" key="1">
    <citation type="journal article" date="2023" name="Commun. Biol.">
        <title>Genome analysis of Parmales, the sister group of diatoms, reveals the evolutionary specialization of diatoms from phago-mixotrophs to photoautotrophs.</title>
        <authorList>
            <person name="Ban H."/>
            <person name="Sato S."/>
            <person name="Yoshikawa S."/>
            <person name="Yamada K."/>
            <person name="Nakamura Y."/>
            <person name="Ichinomiya M."/>
            <person name="Sato N."/>
            <person name="Blanc-Mathieu R."/>
            <person name="Endo H."/>
            <person name="Kuwata A."/>
            <person name="Ogata H."/>
        </authorList>
    </citation>
    <scope>NUCLEOTIDE SEQUENCE [LARGE SCALE GENOMIC DNA]</scope>
    <source>
        <strain evidence="3">NIES 3699</strain>
    </source>
</reference>
<organism evidence="2 3">
    <name type="scientific">Triparma verrucosa</name>
    <dbReference type="NCBI Taxonomy" id="1606542"/>
    <lineage>
        <taxon>Eukaryota</taxon>
        <taxon>Sar</taxon>
        <taxon>Stramenopiles</taxon>
        <taxon>Ochrophyta</taxon>
        <taxon>Bolidophyceae</taxon>
        <taxon>Parmales</taxon>
        <taxon>Triparmaceae</taxon>
        <taxon>Triparma</taxon>
    </lineage>
</organism>
<accession>A0A9W7BY14</accession>
<dbReference type="InterPro" id="IPR014830">
    <property type="entry name" value="Glycolipid_transfer_prot_dom"/>
</dbReference>
<gene>
    <name evidence="2" type="ORF">TrVE_jg9944</name>
</gene>
<dbReference type="GO" id="GO:1902388">
    <property type="term" value="F:ceramide 1-phosphate transfer activity"/>
    <property type="evidence" value="ECO:0007669"/>
    <property type="project" value="TreeGrafter"/>
</dbReference>
<dbReference type="SUPFAM" id="SSF110004">
    <property type="entry name" value="Glycolipid transfer protein, GLTP"/>
    <property type="match status" value="1"/>
</dbReference>